<sequence length="197" mass="21276">MGTPTIIVNYLQTLLILFLLLIGAFSLSLFSPQANAQSANVHGGLSEYSLGSGDLIKVQVYGEEDLTREVRLSDAGTLSFPFLGEFQVLGLTVGQLQTYITQGLLGDYLVDPKVSVTIVEYRQFFINGEVEKPGGFSFQPGLTVRKAVSLAGGFTERASKKNIFIISDSDPTNTPKKVSLSGSLKPGDIITVEQSFF</sequence>
<evidence type="ECO:0000313" key="5">
    <source>
        <dbReference type="Proteomes" id="UP001501565"/>
    </source>
</evidence>
<feature type="domain" description="Soluble ligand binding" evidence="3">
    <location>
        <begin position="124"/>
        <end position="167"/>
    </location>
</feature>
<dbReference type="RefSeq" id="WP_344795013.1">
    <property type="nucleotide sequence ID" value="NZ_BAABBN010000004.1"/>
</dbReference>
<dbReference type="Pfam" id="PF10531">
    <property type="entry name" value="SLBB"/>
    <property type="match status" value="1"/>
</dbReference>
<dbReference type="Pfam" id="PF02563">
    <property type="entry name" value="Poly_export"/>
    <property type="match status" value="1"/>
</dbReference>
<evidence type="ECO:0000256" key="1">
    <source>
        <dbReference type="ARBA" id="ARBA00022729"/>
    </source>
</evidence>
<dbReference type="InterPro" id="IPR019554">
    <property type="entry name" value="Soluble_ligand-bd"/>
</dbReference>
<dbReference type="Gene3D" id="3.10.560.10">
    <property type="entry name" value="Outer membrane lipoprotein wza domain like"/>
    <property type="match status" value="1"/>
</dbReference>
<evidence type="ECO:0000313" key="4">
    <source>
        <dbReference type="EMBL" id="GAA3912712.1"/>
    </source>
</evidence>
<protein>
    <submittedName>
        <fullName evidence="4">Exopolysaccharide export protein VpsN</fullName>
    </submittedName>
</protein>
<dbReference type="Proteomes" id="UP001501565">
    <property type="component" value="Unassembled WGS sequence"/>
</dbReference>
<keyword evidence="5" id="KW-1185">Reference proteome</keyword>
<comment type="caution">
    <text evidence="4">The sequence shown here is derived from an EMBL/GenBank/DDBJ whole genome shotgun (WGS) entry which is preliminary data.</text>
</comment>
<reference evidence="5" key="1">
    <citation type="journal article" date="2019" name="Int. J. Syst. Evol. Microbiol.">
        <title>The Global Catalogue of Microorganisms (GCM) 10K type strain sequencing project: providing services to taxonomists for standard genome sequencing and annotation.</title>
        <authorList>
            <consortium name="The Broad Institute Genomics Platform"/>
            <consortium name="The Broad Institute Genome Sequencing Center for Infectious Disease"/>
            <person name="Wu L."/>
            <person name="Ma J."/>
        </authorList>
    </citation>
    <scope>NUCLEOTIDE SEQUENCE [LARGE SCALE GENOMIC DNA]</scope>
    <source>
        <strain evidence="5">JCM 17551</strain>
    </source>
</reference>
<gene>
    <name evidence="4" type="primary">vpsN</name>
    <name evidence="4" type="ORF">GCM10022277_04310</name>
</gene>
<evidence type="ECO:0000259" key="2">
    <source>
        <dbReference type="Pfam" id="PF02563"/>
    </source>
</evidence>
<dbReference type="PANTHER" id="PTHR33619">
    <property type="entry name" value="POLYSACCHARIDE EXPORT PROTEIN GFCE-RELATED"/>
    <property type="match status" value="1"/>
</dbReference>
<feature type="domain" description="Polysaccharide export protein N-terminal" evidence="2">
    <location>
        <begin position="46"/>
        <end position="118"/>
    </location>
</feature>
<dbReference type="InterPro" id="IPR003715">
    <property type="entry name" value="Poly_export_N"/>
</dbReference>
<proteinExistence type="predicted"/>
<name>A0ABP7M2S4_9GAMM</name>
<accession>A0ABP7M2S4</accession>
<dbReference type="PANTHER" id="PTHR33619:SF3">
    <property type="entry name" value="POLYSACCHARIDE EXPORT PROTEIN GFCE-RELATED"/>
    <property type="match status" value="1"/>
</dbReference>
<dbReference type="EMBL" id="BAABBN010000004">
    <property type="protein sequence ID" value="GAA3912712.1"/>
    <property type="molecule type" value="Genomic_DNA"/>
</dbReference>
<dbReference type="Gene3D" id="3.30.1950.10">
    <property type="entry name" value="wza like domain"/>
    <property type="match status" value="1"/>
</dbReference>
<organism evidence="4 5">
    <name type="scientific">Litoribacillus peritrichatus</name>
    <dbReference type="NCBI Taxonomy" id="718191"/>
    <lineage>
        <taxon>Bacteria</taxon>
        <taxon>Pseudomonadati</taxon>
        <taxon>Pseudomonadota</taxon>
        <taxon>Gammaproteobacteria</taxon>
        <taxon>Oceanospirillales</taxon>
        <taxon>Oceanospirillaceae</taxon>
        <taxon>Litoribacillus</taxon>
    </lineage>
</organism>
<keyword evidence="1" id="KW-0732">Signal</keyword>
<evidence type="ECO:0000259" key="3">
    <source>
        <dbReference type="Pfam" id="PF10531"/>
    </source>
</evidence>
<dbReference type="InterPro" id="IPR049712">
    <property type="entry name" value="Poly_export"/>
</dbReference>